<name>A0A0F9SWR6_9ZZZZ</name>
<proteinExistence type="predicted"/>
<evidence type="ECO:0000313" key="1">
    <source>
        <dbReference type="EMBL" id="KKN41336.1"/>
    </source>
</evidence>
<protein>
    <submittedName>
        <fullName evidence="1">Uncharacterized protein</fullName>
    </submittedName>
</protein>
<accession>A0A0F9SWR6</accession>
<comment type="caution">
    <text evidence="1">The sequence shown here is derived from an EMBL/GenBank/DDBJ whole genome shotgun (WGS) entry which is preliminary data.</text>
</comment>
<organism evidence="1">
    <name type="scientific">marine sediment metagenome</name>
    <dbReference type="NCBI Taxonomy" id="412755"/>
    <lineage>
        <taxon>unclassified sequences</taxon>
        <taxon>metagenomes</taxon>
        <taxon>ecological metagenomes</taxon>
    </lineage>
</organism>
<dbReference type="EMBL" id="LAZR01001653">
    <property type="protein sequence ID" value="KKN41336.1"/>
    <property type="molecule type" value="Genomic_DNA"/>
</dbReference>
<sequence length="70" mass="7703">MADALHESPSFHLGQLRAAVELYLTDLDTGSMHGTKLSLRLLRQLITGETELAKGRSAPTVSDRRLQDRG</sequence>
<dbReference type="AlphaFoldDB" id="A0A0F9SWR6"/>
<gene>
    <name evidence="1" type="ORF">LCGC14_0724180</name>
</gene>
<reference evidence="1" key="1">
    <citation type="journal article" date="2015" name="Nature">
        <title>Complex archaea that bridge the gap between prokaryotes and eukaryotes.</title>
        <authorList>
            <person name="Spang A."/>
            <person name="Saw J.H."/>
            <person name="Jorgensen S.L."/>
            <person name="Zaremba-Niedzwiedzka K."/>
            <person name="Martijn J."/>
            <person name="Lind A.E."/>
            <person name="van Eijk R."/>
            <person name="Schleper C."/>
            <person name="Guy L."/>
            <person name="Ettema T.J."/>
        </authorList>
    </citation>
    <scope>NUCLEOTIDE SEQUENCE</scope>
</reference>